<keyword evidence="3" id="KW-1185">Reference proteome</keyword>
<accession>A0ABZ1YXL4</accession>
<evidence type="ECO:0000256" key="1">
    <source>
        <dbReference type="SAM" id="MobiDB-lite"/>
    </source>
</evidence>
<evidence type="ECO:0000313" key="3">
    <source>
        <dbReference type="Proteomes" id="UP001432062"/>
    </source>
</evidence>
<proteinExistence type="predicted"/>
<dbReference type="RefSeq" id="WP_327099900.1">
    <property type="nucleotide sequence ID" value="NZ_CP109149.1"/>
</dbReference>
<dbReference type="EMBL" id="CP109441">
    <property type="protein sequence ID" value="WUV46990.1"/>
    <property type="molecule type" value="Genomic_DNA"/>
</dbReference>
<organism evidence="2 3">
    <name type="scientific">Nocardia vinacea</name>
    <dbReference type="NCBI Taxonomy" id="96468"/>
    <lineage>
        <taxon>Bacteria</taxon>
        <taxon>Bacillati</taxon>
        <taxon>Actinomycetota</taxon>
        <taxon>Actinomycetes</taxon>
        <taxon>Mycobacteriales</taxon>
        <taxon>Nocardiaceae</taxon>
        <taxon>Nocardia</taxon>
    </lineage>
</organism>
<name>A0ABZ1YXL4_9NOCA</name>
<gene>
    <name evidence="2" type="ORF">OG563_01645</name>
</gene>
<evidence type="ECO:0000313" key="2">
    <source>
        <dbReference type="EMBL" id="WUV46990.1"/>
    </source>
</evidence>
<protein>
    <submittedName>
        <fullName evidence="2">Uncharacterized protein</fullName>
    </submittedName>
</protein>
<dbReference type="Proteomes" id="UP001432062">
    <property type="component" value="Chromosome"/>
</dbReference>
<reference evidence="2" key="1">
    <citation type="submission" date="2022-10" db="EMBL/GenBank/DDBJ databases">
        <title>The complete genomes of actinobacterial strains from the NBC collection.</title>
        <authorList>
            <person name="Joergensen T.S."/>
            <person name="Alvarez Arevalo M."/>
            <person name="Sterndorff E.B."/>
            <person name="Faurdal D."/>
            <person name="Vuksanovic O."/>
            <person name="Mourched A.-S."/>
            <person name="Charusanti P."/>
            <person name="Shaw S."/>
            <person name="Blin K."/>
            <person name="Weber T."/>
        </authorList>
    </citation>
    <scope>NUCLEOTIDE SEQUENCE</scope>
    <source>
        <strain evidence="2">NBC_01482</strain>
    </source>
</reference>
<sequence length="210" mass="22653">MTRPISITARAVLFGQVEREVVEGELAERLGASGVEQLALRRTPVATEVLRSAALREVARAVDGLLEVDLGGVAVAGWRRYQRLHSAAMRTRAGGVEQVELFEHEVTRSYCPRLEVTVDGSQVGEFELELCVTVLVRPLVATVRDGMLAALGPGDCTVSVSIGAPEVGPIIEREHPIPLATMVDLRRPIPLVDHQSPRPATASTRAVPRS</sequence>
<feature type="region of interest" description="Disordered" evidence="1">
    <location>
        <begin position="191"/>
        <end position="210"/>
    </location>
</feature>